<dbReference type="SMART" id="SM00220">
    <property type="entry name" value="S_TKc"/>
    <property type="match status" value="1"/>
</dbReference>
<evidence type="ECO:0000256" key="1">
    <source>
        <dbReference type="ARBA" id="ARBA00022527"/>
    </source>
</evidence>
<keyword evidence="5" id="KW-0067">ATP-binding</keyword>
<dbReference type="InterPro" id="IPR000719">
    <property type="entry name" value="Prot_kinase_dom"/>
</dbReference>
<dbReference type="Gene3D" id="3.30.200.20">
    <property type="entry name" value="Phosphorylase Kinase, domain 1"/>
    <property type="match status" value="1"/>
</dbReference>
<dbReference type="Proteomes" id="UP001218218">
    <property type="component" value="Unassembled WGS sequence"/>
</dbReference>
<dbReference type="GO" id="GO:0005524">
    <property type="term" value="F:ATP binding"/>
    <property type="evidence" value="ECO:0007669"/>
    <property type="project" value="UniProtKB-KW"/>
</dbReference>
<sequence length="580" mass="62307">MCSNQVSLIDFEHLALIGSGATYSVYLVRQKSTGGLYALKQAAKLDQSADIQNEQDILKSISGLSDAPKSLLALEASWSDADFYYLLTPWYEGKDLSTLLRNGQKFTADRVKTYMCQLVLAVEALHSLNVIHRDIKPANIFLTRDGNVVLGDFGFAKSFEASPKEPTEFAFDIDPEAPPGSFLVPSSDNISRETCGTLNWMSPAQHAGTDYSYDADVWALGLVMFKMATGRLPFGEDIGARDVSAAYAFDPIDFRAEDTIDSVAEDLIRGLLKEDRDARMTIAEAKAHAYFRGVNWAAAAQHEGTATWAPRKAYVPKEALKKPLINGKAYEAGQGGLPSFVFVRPGFFDPPPGPVKALALKIARIFGCSGRDPKMTAKGDRGNQVKTRKATITEVSPRVEAAPPLLTGTKSAFYDISLETSDVEEKKEARARDASRLIDASDSPGLKATRSLASRSWSLLKPVPSAPRPSSLRVSETKPPLLRGLISTSSSHTTHSKAGGIAKPKAKGHRLVIARRGAFLRNRVDNFKTCSSSLSGGSSNSSGAQPLSGSSSSRGSGSWNSSTGASSEGSAAQSRLQLAC</sequence>
<dbReference type="PANTHER" id="PTHR24351">
    <property type="entry name" value="RIBOSOMAL PROTEIN S6 KINASE"/>
    <property type="match status" value="1"/>
</dbReference>
<keyword evidence="4 8" id="KW-0418">Kinase</keyword>
<name>A0AAD7AEA3_9AGAR</name>
<keyword evidence="1" id="KW-0723">Serine/threonine-protein kinase</keyword>
<dbReference type="InterPro" id="IPR011009">
    <property type="entry name" value="Kinase-like_dom_sf"/>
</dbReference>
<keyword evidence="3" id="KW-0547">Nucleotide-binding</keyword>
<evidence type="ECO:0000256" key="4">
    <source>
        <dbReference type="ARBA" id="ARBA00022777"/>
    </source>
</evidence>
<evidence type="ECO:0000256" key="6">
    <source>
        <dbReference type="SAM" id="MobiDB-lite"/>
    </source>
</evidence>
<protein>
    <submittedName>
        <fullName evidence="8">Kinase-like domain-containing protein</fullName>
    </submittedName>
</protein>
<keyword evidence="2" id="KW-0808">Transferase</keyword>
<feature type="compositionally biased region" description="Low complexity" evidence="6">
    <location>
        <begin position="531"/>
        <end position="574"/>
    </location>
</feature>
<evidence type="ECO:0000313" key="8">
    <source>
        <dbReference type="EMBL" id="KAJ7356591.1"/>
    </source>
</evidence>
<feature type="compositionally biased region" description="Low complexity" evidence="6">
    <location>
        <begin position="487"/>
        <end position="503"/>
    </location>
</feature>
<dbReference type="SUPFAM" id="SSF56112">
    <property type="entry name" value="Protein kinase-like (PK-like)"/>
    <property type="match status" value="1"/>
</dbReference>
<dbReference type="GO" id="GO:0004674">
    <property type="term" value="F:protein serine/threonine kinase activity"/>
    <property type="evidence" value="ECO:0007669"/>
    <property type="project" value="UniProtKB-KW"/>
</dbReference>
<evidence type="ECO:0000259" key="7">
    <source>
        <dbReference type="PROSITE" id="PS50011"/>
    </source>
</evidence>
<dbReference type="Pfam" id="PF00069">
    <property type="entry name" value="Pkinase"/>
    <property type="match status" value="1"/>
</dbReference>
<feature type="region of interest" description="Disordered" evidence="6">
    <location>
        <begin position="531"/>
        <end position="580"/>
    </location>
</feature>
<feature type="region of interest" description="Disordered" evidence="6">
    <location>
        <begin position="461"/>
        <end position="508"/>
    </location>
</feature>
<evidence type="ECO:0000256" key="2">
    <source>
        <dbReference type="ARBA" id="ARBA00022679"/>
    </source>
</evidence>
<accession>A0AAD7AEA3</accession>
<organism evidence="8 9">
    <name type="scientific">Mycena albidolilacea</name>
    <dbReference type="NCBI Taxonomy" id="1033008"/>
    <lineage>
        <taxon>Eukaryota</taxon>
        <taxon>Fungi</taxon>
        <taxon>Dikarya</taxon>
        <taxon>Basidiomycota</taxon>
        <taxon>Agaricomycotina</taxon>
        <taxon>Agaricomycetes</taxon>
        <taxon>Agaricomycetidae</taxon>
        <taxon>Agaricales</taxon>
        <taxon>Marasmiineae</taxon>
        <taxon>Mycenaceae</taxon>
        <taxon>Mycena</taxon>
    </lineage>
</organism>
<dbReference type="Gene3D" id="1.10.510.10">
    <property type="entry name" value="Transferase(Phosphotransferase) domain 1"/>
    <property type="match status" value="1"/>
</dbReference>
<dbReference type="InterPro" id="IPR008271">
    <property type="entry name" value="Ser/Thr_kinase_AS"/>
</dbReference>
<keyword evidence="9" id="KW-1185">Reference proteome</keyword>
<evidence type="ECO:0000313" key="9">
    <source>
        <dbReference type="Proteomes" id="UP001218218"/>
    </source>
</evidence>
<proteinExistence type="predicted"/>
<evidence type="ECO:0000256" key="3">
    <source>
        <dbReference type="ARBA" id="ARBA00022741"/>
    </source>
</evidence>
<gene>
    <name evidence="8" type="ORF">DFH08DRAFT_932714</name>
</gene>
<reference evidence="8" key="1">
    <citation type="submission" date="2023-03" db="EMBL/GenBank/DDBJ databases">
        <title>Massive genome expansion in bonnet fungi (Mycena s.s.) driven by repeated elements and novel gene families across ecological guilds.</title>
        <authorList>
            <consortium name="Lawrence Berkeley National Laboratory"/>
            <person name="Harder C.B."/>
            <person name="Miyauchi S."/>
            <person name="Viragh M."/>
            <person name="Kuo A."/>
            <person name="Thoen E."/>
            <person name="Andreopoulos B."/>
            <person name="Lu D."/>
            <person name="Skrede I."/>
            <person name="Drula E."/>
            <person name="Henrissat B."/>
            <person name="Morin E."/>
            <person name="Kohler A."/>
            <person name="Barry K."/>
            <person name="LaButti K."/>
            <person name="Morin E."/>
            <person name="Salamov A."/>
            <person name="Lipzen A."/>
            <person name="Mereny Z."/>
            <person name="Hegedus B."/>
            <person name="Baldrian P."/>
            <person name="Stursova M."/>
            <person name="Weitz H."/>
            <person name="Taylor A."/>
            <person name="Grigoriev I.V."/>
            <person name="Nagy L.G."/>
            <person name="Martin F."/>
            <person name="Kauserud H."/>
        </authorList>
    </citation>
    <scope>NUCLEOTIDE SEQUENCE</scope>
    <source>
        <strain evidence="8">CBHHK002</strain>
    </source>
</reference>
<feature type="domain" description="Protein kinase" evidence="7">
    <location>
        <begin position="11"/>
        <end position="291"/>
    </location>
</feature>
<evidence type="ECO:0000256" key="5">
    <source>
        <dbReference type="ARBA" id="ARBA00022840"/>
    </source>
</evidence>
<dbReference type="EMBL" id="JARIHO010000008">
    <property type="protein sequence ID" value="KAJ7356591.1"/>
    <property type="molecule type" value="Genomic_DNA"/>
</dbReference>
<comment type="caution">
    <text evidence="8">The sequence shown here is derived from an EMBL/GenBank/DDBJ whole genome shotgun (WGS) entry which is preliminary data.</text>
</comment>
<dbReference type="PROSITE" id="PS50011">
    <property type="entry name" value="PROTEIN_KINASE_DOM"/>
    <property type="match status" value="1"/>
</dbReference>
<dbReference type="PROSITE" id="PS00108">
    <property type="entry name" value="PROTEIN_KINASE_ST"/>
    <property type="match status" value="1"/>
</dbReference>
<dbReference type="AlphaFoldDB" id="A0AAD7AEA3"/>